<dbReference type="RefSeq" id="WP_311183561.1">
    <property type="nucleotide sequence ID" value="NZ_CP115543.1"/>
</dbReference>
<evidence type="ECO:0000313" key="3">
    <source>
        <dbReference type="Proteomes" id="UP001305421"/>
    </source>
</evidence>
<organism evidence="2 3">
    <name type="scientific">Stenotrophomonas aracearum</name>
    <dbReference type="NCBI Taxonomy" id="3003272"/>
    <lineage>
        <taxon>Bacteria</taxon>
        <taxon>Pseudomonadati</taxon>
        <taxon>Pseudomonadota</taxon>
        <taxon>Gammaproteobacteria</taxon>
        <taxon>Lysobacterales</taxon>
        <taxon>Lysobacteraceae</taxon>
        <taxon>Stenotrophomonas</taxon>
    </lineage>
</organism>
<feature type="signal peptide" evidence="1">
    <location>
        <begin position="1"/>
        <end position="18"/>
    </location>
</feature>
<dbReference type="EMBL" id="CP115543">
    <property type="protein sequence ID" value="WNH49076.1"/>
    <property type="molecule type" value="Genomic_DNA"/>
</dbReference>
<keyword evidence="3" id="KW-1185">Reference proteome</keyword>
<sequence length="283" mass="32346">MKKLWWLLLAALPYPAVASMEDPVARPCYMCTASEMYERAESLGVGQHYIYDGASWTNIQGFNVTEVGGQRVATHFVPEPWIRTQYNALMRMYDAGTGRFVDQWGTVDLPAPGSPHGFNAQTATDTVLWGHHVSDLNPSHPEARQTVNRLLSRAVRFSFLHADTEHGRILRFESQADGRMPLISKLNIFLFLGWVESFFDYDTRQWVYLRSSDGSYLVQEKAEDFLYSDGTPRTFTYTREFLPYFQQRADWAGVAVVGQPPMGYRNASYRCSIREGKPLCELL</sequence>
<dbReference type="Proteomes" id="UP001305421">
    <property type="component" value="Chromosome"/>
</dbReference>
<feature type="chain" id="PRO_5045505832" evidence="1">
    <location>
        <begin position="19"/>
        <end position="283"/>
    </location>
</feature>
<proteinExistence type="predicted"/>
<protein>
    <submittedName>
        <fullName evidence="2">Uncharacterized protein</fullName>
    </submittedName>
</protein>
<keyword evidence="1" id="KW-0732">Signal</keyword>
<evidence type="ECO:0000256" key="1">
    <source>
        <dbReference type="SAM" id="SignalP"/>
    </source>
</evidence>
<name>A0ABY9YDY4_9GAMM</name>
<gene>
    <name evidence="2" type="ORF">PDM28_01705</name>
</gene>
<reference evidence="2 3" key="1">
    <citation type="submission" date="2022-12" db="EMBL/GenBank/DDBJ databases">
        <title>Two new species, Stenotrophomonas aracearum and Stenotrophomonas oahuensis, isolated from Anthurium (Araceae family) in Hawaii.</title>
        <authorList>
            <person name="Chunag S.C."/>
            <person name="Dobhal S."/>
            <person name="Alvarez A."/>
            <person name="Arif M."/>
        </authorList>
    </citation>
    <scope>NUCLEOTIDE SEQUENCE [LARGE SCALE GENOMIC DNA]</scope>
    <source>
        <strain evidence="2 3">A5588</strain>
    </source>
</reference>
<evidence type="ECO:0000313" key="2">
    <source>
        <dbReference type="EMBL" id="WNH49076.1"/>
    </source>
</evidence>
<accession>A0ABY9YDY4</accession>